<gene>
    <name evidence="1" type="ORF">LCGC14_0254940</name>
</gene>
<dbReference type="InterPro" id="IPR029069">
    <property type="entry name" value="HotDog_dom_sf"/>
</dbReference>
<dbReference type="AlphaFoldDB" id="A0A0F9UKE7"/>
<dbReference type="PANTHER" id="PTHR43664:SF1">
    <property type="entry name" value="BETA-METHYLMALYL-COA DEHYDRATASE"/>
    <property type="match status" value="1"/>
</dbReference>
<dbReference type="PANTHER" id="PTHR43664">
    <property type="entry name" value="MONOAMINE OXIDASE-RELATED"/>
    <property type="match status" value="1"/>
</dbReference>
<accession>A0A0F9UKE7</accession>
<dbReference type="InterPro" id="IPR052342">
    <property type="entry name" value="MCH/BMMD"/>
</dbReference>
<dbReference type="Gene3D" id="3.10.129.10">
    <property type="entry name" value="Hotdog Thioesterase"/>
    <property type="match status" value="1"/>
</dbReference>
<name>A0A0F9UKE7_9ZZZZ</name>
<evidence type="ECO:0000313" key="1">
    <source>
        <dbReference type="EMBL" id="KKN87802.1"/>
    </source>
</evidence>
<organism evidence="1">
    <name type="scientific">marine sediment metagenome</name>
    <dbReference type="NCBI Taxonomy" id="412755"/>
    <lineage>
        <taxon>unclassified sequences</taxon>
        <taxon>metagenomes</taxon>
        <taxon>ecological metagenomes</taxon>
    </lineage>
</organism>
<dbReference type="SUPFAM" id="SSF54637">
    <property type="entry name" value="Thioesterase/thiol ester dehydrase-isomerase"/>
    <property type="match status" value="1"/>
</dbReference>
<reference evidence="1" key="1">
    <citation type="journal article" date="2015" name="Nature">
        <title>Complex archaea that bridge the gap between prokaryotes and eukaryotes.</title>
        <authorList>
            <person name="Spang A."/>
            <person name="Saw J.H."/>
            <person name="Jorgensen S.L."/>
            <person name="Zaremba-Niedzwiedzka K."/>
            <person name="Martijn J."/>
            <person name="Lind A.E."/>
            <person name="van Eijk R."/>
            <person name="Schleper C."/>
            <person name="Guy L."/>
            <person name="Ettema T.J."/>
        </authorList>
    </citation>
    <scope>NUCLEOTIDE SEQUENCE</scope>
</reference>
<sequence length="155" mass="17238">MKDVLRTTGFYFDEVEIGARFETRSRTVTEADLVGFCNLMWMTESLFTDTEHARDGAAAHGRVVPGVMVYAMAEGLLTHTMEGTGLAFLHADFSVKGPTFVGDTIHVEVEIIEARLTSRPGRGLVRSRNRVLKADGSECIVYEPLRMLRQLNATQ</sequence>
<proteinExistence type="predicted"/>
<protein>
    <submittedName>
        <fullName evidence="1">Uncharacterized protein</fullName>
    </submittedName>
</protein>
<dbReference type="EMBL" id="LAZR01000134">
    <property type="protein sequence ID" value="KKN87802.1"/>
    <property type="molecule type" value="Genomic_DNA"/>
</dbReference>
<comment type="caution">
    <text evidence="1">The sequence shown here is derived from an EMBL/GenBank/DDBJ whole genome shotgun (WGS) entry which is preliminary data.</text>
</comment>